<dbReference type="OrthoDB" id="581211at2"/>
<accession>C6XLS5</accession>
<dbReference type="InterPro" id="IPR016035">
    <property type="entry name" value="Acyl_Trfase/lysoPLipase"/>
</dbReference>
<reference evidence="3" key="1">
    <citation type="journal article" date="2011" name="J. Bacteriol.">
        <title>Genome sequences of eight morphologically diverse alphaproteobacteria.</title>
        <authorList>
            <consortium name="US DOE Joint Genome Institute"/>
            <person name="Brown P.J."/>
            <person name="Kysela D.T."/>
            <person name="Buechlein A."/>
            <person name="Hemmerich C."/>
            <person name="Brun Y.V."/>
        </authorList>
    </citation>
    <scope>NUCLEOTIDE SEQUENCE [LARGE SCALE GENOMIC DNA]</scope>
    <source>
        <strain evidence="3">ATCC 49814 / DSM 5838 / IFAM 1418</strain>
    </source>
</reference>
<feature type="transmembrane region" description="Helical" evidence="1">
    <location>
        <begin position="61"/>
        <end position="81"/>
    </location>
</feature>
<organism evidence="2 3">
    <name type="scientific">Hirschia baltica (strain ATCC 49814 / DSM 5838 / IFAM 1418)</name>
    <dbReference type="NCBI Taxonomy" id="582402"/>
    <lineage>
        <taxon>Bacteria</taxon>
        <taxon>Pseudomonadati</taxon>
        <taxon>Pseudomonadota</taxon>
        <taxon>Alphaproteobacteria</taxon>
        <taxon>Hyphomonadales</taxon>
        <taxon>Hyphomonadaceae</taxon>
        <taxon>Hirschia</taxon>
    </lineage>
</organism>
<feature type="transmembrane region" description="Helical" evidence="1">
    <location>
        <begin position="380"/>
        <end position="399"/>
    </location>
</feature>
<feature type="transmembrane region" description="Helical" evidence="1">
    <location>
        <begin position="101"/>
        <end position="123"/>
    </location>
</feature>
<dbReference type="KEGG" id="hba:Hbal_0279"/>
<feature type="transmembrane region" description="Helical" evidence="1">
    <location>
        <begin position="283"/>
        <end position="299"/>
    </location>
</feature>
<dbReference type="EMBL" id="CP001678">
    <property type="protein sequence ID" value="ACT57981.1"/>
    <property type="molecule type" value="Genomic_DNA"/>
</dbReference>
<name>C6XLS5_HIRBI</name>
<sequence length="970" mass="106607">MAVEFEKTLSSGKTDQISSVDVRQRRRLALKLRAKLKASRDLGFDQERSTYWSRWLTVWNIIRPIWPLFVANLFVCAIAFGTDQGREAAKFAMTYSGQISFLRPMATALALTWFAISLHEVCLRAITRDYPFSTRANPLLKLRFIIAFIVALLTPFVFFIFYVNTLVDVAGRDPSIMYSMPFDGFLIAGKYLDMALVTLVIAIVISATYDGFGYFFRHRIINFSRPIERFALNLFPVLLSLFLIMLLWNYVLAPIVWLIIAIIQSGGMIEEAAGRQAARTGTILTALSLGSAVCVIKFVHRVSVRRHYANFHQFIVFRRWHNWVMAVLLLVSLGMAALFLIIPGTMASMFGPVFTLLASVGLLAGIFTFLAILASHYHGFPTIVAVVFLMGLGPVLGPVKFHNVAVTEPEALLASKVDMQFPTHADLPSMADAVRLWRESRPSDAPAIVVLAEGGGIRAALHTASLLSCLDETLGGELYDNVFSMSGVSGGAVGVGSYLAARADGMARNSEFISQDEWLDKRCGFEFSKRQGEFKASENMTARNLSEFLQADFFSPALAGLVFRDLPQDISIICVVFDCGIADRAKLFEDAFISTYRMMGDRRSHEKTQKALAPGYDGDWFAAPFLNVVEAANQQANVAEAGPIVFLNTFDAKSGRPAVVSNVSLKLKALEGEAAASETIYGMTNLLEKMCGGESLSLASAAHLSARFPLVSPPGRLELDACGDRAEQGSADNPKEAGIGLYVDGGYFDNSGAASSQAALKLLREQDQAQCQSDVQAARNGGVSAFRNCSRPVIVLHVVHRGHAGKARDTRLSPFYEVATPAEAFLAARGVHGDVPIQRLCESGAGRVTAPMGCRYLNGWLADVGLDVTEAEYGEKLIYDEDVEFENWIDIDEQTNTPRLLWVRSPLQFAADVEDVGVRLPLGWLLGETGPTILKRVDAHVERMRTGLQCYVRDDYSSENFGKCKFQASN</sequence>
<dbReference type="RefSeq" id="WP_012778139.1">
    <property type="nucleotide sequence ID" value="NC_012982.1"/>
</dbReference>
<dbReference type="AlphaFoldDB" id="C6XLS5"/>
<proteinExistence type="predicted"/>
<evidence type="ECO:0000313" key="3">
    <source>
        <dbReference type="Proteomes" id="UP000002745"/>
    </source>
</evidence>
<dbReference type="Proteomes" id="UP000002745">
    <property type="component" value="Chromosome"/>
</dbReference>
<dbReference type="eggNOG" id="COG1752">
    <property type="taxonomic scope" value="Bacteria"/>
</dbReference>
<feature type="transmembrane region" description="Helical" evidence="1">
    <location>
        <begin position="144"/>
        <end position="164"/>
    </location>
</feature>
<dbReference type="Gene3D" id="3.40.1090.10">
    <property type="entry name" value="Cytosolic phospholipase A2 catalytic domain"/>
    <property type="match status" value="1"/>
</dbReference>
<feature type="transmembrane region" description="Helical" evidence="1">
    <location>
        <begin position="320"/>
        <end position="342"/>
    </location>
</feature>
<dbReference type="STRING" id="582402.Hbal_0279"/>
<protein>
    <submittedName>
        <fullName evidence="2">Uncharacterized protein</fullName>
    </submittedName>
</protein>
<keyword evidence="1" id="KW-1133">Transmembrane helix</keyword>
<evidence type="ECO:0000256" key="1">
    <source>
        <dbReference type="SAM" id="Phobius"/>
    </source>
</evidence>
<evidence type="ECO:0000313" key="2">
    <source>
        <dbReference type="EMBL" id="ACT57981.1"/>
    </source>
</evidence>
<feature type="transmembrane region" description="Helical" evidence="1">
    <location>
        <begin position="184"/>
        <end position="209"/>
    </location>
</feature>
<dbReference type="HOGENOM" id="CLU_305611_0_0_5"/>
<keyword evidence="3" id="KW-1185">Reference proteome</keyword>
<keyword evidence="1" id="KW-0812">Transmembrane</keyword>
<keyword evidence="1" id="KW-0472">Membrane</keyword>
<feature type="transmembrane region" description="Helical" evidence="1">
    <location>
        <begin position="354"/>
        <end position="373"/>
    </location>
</feature>
<feature type="transmembrane region" description="Helical" evidence="1">
    <location>
        <begin position="230"/>
        <end position="263"/>
    </location>
</feature>
<dbReference type="SUPFAM" id="SSF52151">
    <property type="entry name" value="FabD/lysophospholipase-like"/>
    <property type="match status" value="1"/>
</dbReference>
<gene>
    <name evidence="2" type="ordered locus">Hbal_0279</name>
</gene>